<dbReference type="Pfam" id="PF00575">
    <property type="entry name" value="S1"/>
    <property type="match status" value="1"/>
</dbReference>
<keyword evidence="2" id="KW-0396">Initiation factor</keyword>
<dbReference type="InterPro" id="IPR003029">
    <property type="entry name" value="S1_domain"/>
</dbReference>
<dbReference type="Pfam" id="PF07541">
    <property type="entry name" value="EIF_2_alpha"/>
    <property type="match status" value="1"/>
</dbReference>
<evidence type="ECO:0000259" key="5">
    <source>
        <dbReference type="PROSITE" id="PS50126"/>
    </source>
</evidence>
<organism evidence="6 7">
    <name type="scientific">Stentor coeruleus</name>
    <dbReference type="NCBI Taxonomy" id="5963"/>
    <lineage>
        <taxon>Eukaryota</taxon>
        <taxon>Sar</taxon>
        <taxon>Alveolata</taxon>
        <taxon>Ciliophora</taxon>
        <taxon>Postciliodesmatophora</taxon>
        <taxon>Heterotrichea</taxon>
        <taxon>Heterotrichida</taxon>
        <taxon>Stentoridae</taxon>
        <taxon>Stentor</taxon>
    </lineage>
</organism>
<keyword evidence="7" id="KW-1185">Reference proteome</keyword>
<dbReference type="EMBL" id="MPUH01000828">
    <property type="protein sequence ID" value="OMJ73349.1"/>
    <property type="molecule type" value="Genomic_DNA"/>
</dbReference>
<dbReference type="PANTHER" id="PTHR10602">
    <property type="entry name" value="EUKARYOTIC TRANSLATION INITIATION FACTOR 2 SUBUNIT 1"/>
    <property type="match status" value="1"/>
</dbReference>
<dbReference type="FunFam" id="2.40.50.140:FF:000015">
    <property type="entry name" value="Eukaryotic translation initiation factor 2 subunit alpha"/>
    <property type="match status" value="1"/>
</dbReference>
<dbReference type="Proteomes" id="UP000187209">
    <property type="component" value="Unassembled WGS sequence"/>
</dbReference>
<dbReference type="AlphaFoldDB" id="A0A1R2B9B0"/>
<evidence type="ECO:0000313" key="7">
    <source>
        <dbReference type="Proteomes" id="UP000187209"/>
    </source>
</evidence>
<dbReference type="Gene3D" id="2.40.50.140">
    <property type="entry name" value="Nucleic acid-binding proteins"/>
    <property type="match status" value="1"/>
</dbReference>
<dbReference type="Gene3D" id="1.10.150.190">
    <property type="entry name" value="Translation initiation factor 2, subunit 1, domain 2"/>
    <property type="match status" value="1"/>
</dbReference>
<feature type="region of interest" description="Disordered" evidence="4">
    <location>
        <begin position="323"/>
        <end position="347"/>
    </location>
</feature>
<dbReference type="InterPro" id="IPR044126">
    <property type="entry name" value="S1_IF2_alpha"/>
</dbReference>
<dbReference type="InterPro" id="IPR024054">
    <property type="entry name" value="TIF2_asu_middle_sf"/>
</dbReference>
<dbReference type="GO" id="GO:0003723">
    <property type="term" value="F:RNA binding"/>
    <property type="evidence" value="ECO:0007669"/>
    <property type="project" value="InterPro"/>
</dbReference>
<gene>
    <name evidence="6" type="ORF">SteCoe_27976</name>
</gene>
<comment type="similarity">
    <text evidence="1">Belongs to the eIF-2-alpha family.</text>
</comment>
<dbReference type="InterPro" id="IPR011488">
    <property type="entry name" value="TIF_2_asu"/>
</dbReference>
<evidence type="ECO:0000313" key="6">
    <source>
        <dbReference type="EMBL" id="OMJ73349.1"/>
    </source>
</evidence>
<keyword evidence="3" id="KW-0648">Protein biosynthesis</keyword>
<dbReference type="PANTHER" id="PTHR10602:SF0">
    <property type="entry name" value="EUKARYOTIC TRANSLATION INITIATION FACTOR 2 SUBUNIT 1"/>
    <property type="match status" value="1"/>
</dbReference>
<dbReference type="SUPFAM" id="SSF116742">
    <property type="entry name" value="eIF2alpha middle domain-like"/>
    <property type="match status" value="1"/>
</dbReference>
<dbReference type="SMART" id="SM00316">
    <property type="entry name" value="S1"/>
    <property type="match status" value="1"/>
</dbReference>
<dbReference type="Gene3D" id="3.30.70.1130">
    <property type="entry name" value="EIF_2_alpha"/>
    <property type="match status" value="1"/>
</dbReference>
<dbReference type="GO" id="GO:0043022">
    <property type="term" value="F:ribosome binding"/>
    <property type="evidence" value="ECO:0007669"/>
    <property type="project" value="TreeGrafter"/>
</dbReference>
<dbReference type="GO" id="GO:0003743">
    <property type="term" value="F:translation initiation factor activity"/>
    <property type="evidence" value="ECO:0007669"/>
    <property type="project" value="UniProtKB-KW"/>
</dbReference>
<name>A0A1R2B9B0_9CILI</name>
<evidence type="ECO:0000256" key="1">
    <source>
        <dbReference type="ARBA" id="ARBA00007223"/>
    </source>
</evidence>
<dbReference type="GO" id="GO:0005850">
    <property type="term" value="C:eukaryotic translation initiation factor 2 complex"/>
    <property type="evidence" value="ECO:0007669"/>
    <property type="project" value="TreeGrafter"/>
</dbReference>
<dbReference type="CDD" id="cd04452">
    <property type="entry name" value="S1_IF2_alpha"/>
    <property type="match status" value="1"/>
</dbReference>
<dbReference type="InterPro" id="IPR012340">
    <property type="entry name" value="NA-bd_OB-fold"/>
</dbReference>
<sequence>MDSDEEFKSGALKANLNCRFYRRIFPKVDELVMVEVRHVDQVGASVLLLEYNNIEGLIMLGELSKKRIRSVTKLTRVGRQEVVVVIRVDESKGYLDLSKKQVTSENIAECEAKYNKAKAVNNILRHVAQTTGTDIEILYETIGWPLYEKYEHALDAFKLAVVEPDTVLEGLTMTPEIRQSLLKVIKNRLAPQPLKIRADFSVTCFEYEGIDAIKAALMAGMELANENVKIDIRLIAAPLYVIVLTTVDKNTGLNTASASLKRIADEIKSRGGNYMIKEGPHILNATGDHDLEEMIQKQSNTNKVISDIDEDNDETMGDVDIGIDVNEIDAKNASSKPDDDDDEEEKN</sequence>
<dbReference type="OrthoDB" id="1685042at2759"/>
<comment type="caution">
    <text evidence="6">The sequence shown here is derived from an EMBL/GenBank/DDBJ whole genome shotgun (WGS) entry which is preliminary data.</text>
</comment>
<dbReference type="PROSITE" id="PS50126">
    <property type="entry name" value="S1"/>
    <property type="match status" value="1"/>
</dbReference>
<evidence type="ECO:0000256" key="3">
    <source>
        <dbReference type="ARBA" id="ARBA00022917"/>
    </source>
</evidence>
<protein>
    <recommendedName>
        <fullName evidence="5">S1 motif domain-containing protein</fullName>
    </recommendedName>
</protein>
<dbReference type="SUPFAM" id="SSF110993">
    <property type="entry name" value="eIF-2-alpha, C-terminal domain"/>
    <property type="match status" value="1"/>
</dbReference>
<reference evidence="6 7" key="1">
    <citation type="submission" date="2016-11" db="EMBL/GenBank/DDBJ databases">
        <title>The macronuclear genome of Stentor coeruleus: a giant cell with tiny introns.</title>
        <authorList>
            <person name="Slabodnick M."/>
            <person name="Ruby J.G."/>
            <person name="Reiff S.B."/>
            <person name="Swart E.C."/>
            <person name="Gosai S."/>
            <person name="Prabakaran S."/>
            <person name="Witkowska E."/>
            <person name="Larue G.E."/>
            <person name="Fisher S."/>
            <person name="Freeman R.M."/>
            <person name="Gunawardena J."/>
            <person name="Chu W."/>
            <person name="Stover N.A."/>
            <person name="Gregory B.D."/>
            <person name="Nowacki M."/>
            <person name="Derisi J."/>
            <person name="Roy S.W."/>
            <person name="Marshall W.F."/>
            <person name="Sood P."/>
        </authorList>
    </citation>
    <scope>NUCLEOTIDE SEQUENCE [LARGE SCALE GENOMIC DNA]</scope>
    <source>
        <strain evidence="6">WM001</strain>
    </source>
</reference>
<dbReference type="GO" id="GO:0033290">
    <property type="term" value="C:eukaryotic 48S preinitiation complex"/>
    <property type="evidence" value="ECO:0007669"/>
    <property type="project" value="TreeGrafter"/>
</dbReference>
<dbReference type="InterPro" id="IPR024055">
    <property type="entry name" value="TIF2_asu_C"/>
</dbReference>
<proteinExistence type="inferred from homology"/>
<evidence type="ECO:0000256" key="2">
    <source>
        <dbReference type="ARBA" id="ARBA00022540"/>
    </source>
</evidence>
<feature type="domain" description="S1 motif" evidence="5">
    <location>
        <begin position="29"/>
        <end position="100"/>
    </location>
</feature>
<dbReference type="SUPFAM" id="SSF50249">
    <property type="entry name" value="Nucleic acid-binding proteins"/>
    <property type="match status" value="1"/>
</dbReference>
<evidence type="ECO:0000256" key="4">
    <source>
        <dbReference type="SAM" id="MobiDB-lite"/>
    </source>
</evidence>
<accession>A0A1R2B9B0</accession>
<feature type="compositionally biased region" description="Acidic residues" evidence="4">
    <location>
        <begin position="338"/>
        <end position="347"/>
    </location>
</feature>